<evidence type="ECO:0000256" key="3">
    <source>
        <dbReference type="ARBA" id="ARBA00022801"/>
    </source>
</evidence>
<organism evidence="9 10">
    <name type="scientific">Clostridium malenominatum</name>
    <dbReference type="NCBI Taxonomy" id="1539"/>
    <lineage>
        <taxon>Bacteria</taxon>
        <taxon>Bacillati</taxon>
        <taxon>Bacillota</taxon>
        <taxon>Clostridia</taxon>
        <taxon>Eubacteriales</taxon>
        <taxon>Clostridiaceae</taxon>
        <taxon>Clostridium</taxon>
    </lineage>
</organism>
<keyword evidence="4 5" id="KW-0269">Exonuclease</keyword>
<dbReference type="CDD" id="cd04489">
    <property type="entry name" value="ExoVII_LU_OBF"/>
    <property type="match status" value="1"/>
</dbReference>
<dbReference type="HAMAP" id="MF_00378">
    <property type="entry name" value="Exonuc_7_L"/>
    <property type="match status" value="1"/>
</dbReference>
<evidence type="ECO:0000259" key="7">
    <source>
        <dbReference type="Pfam" id="PF02601"/>
    </source>
</evidence>
<comment type="similarity">
    <text evidence="5 6">Belongs to the XseA family.</text>
</comment>
<dbReference type="Pfam" id="PF13742">
    <property type="entry name" value="tRNA_anti_2"/>
    <property type="match status" value="1"/>
</dbReference>
<dbReference type="PANTHER" id="PTHR30008:SF0">
    <property type="entry name" value="EXODEOXYRIBONUCLEASE 7 LARGE SUBUNIT"/>
    <property type="match status" value="1"/>
</dbReference>
<reference evidence="9 10" key="1">
    <citation type="journal article" date="2019" name="Int. J. Syst. Evol. Microbiol.">
        <title>The Global Catalogue of Microorganisms (GCM) 10K type strain sequencing project: providing services to taxonomists for standard genome sequencing and annotation.</title>
        <authorList>
            <consortium name="The Broad Institute Genomics Platform"/>
            <consortium name="The Broad Institute Genome Sequencing Center for Infectious Disease"/>
            <person name="Wu L."/>
            <person name="Ma J."/>
        </authorList>
    </citation>
    <scope>NUCLEOTIDE SEQUENCE [LARGE SCALE GENOMIC DNA]</scope>
    <source>
        <strain evidence="9 10">JCM 1405</strain>
    </source>
</reference>
<dbReference type="InterPro" id="IPR020579">
    <property type="entry name" value="Exonuc_VII_lsu_C"/>
</dbReference>
<evidence type="ECO:0000256" key="6">
    <source>
        <dbReference type="RuleBase" id="RU004355"/>
    </source>
</evidence>
<dbReference type="EMBL" id="BAAACF010000001">
    <property type="protein sequence ID" value="GAA0723747.1"/>
    <property type="molecule type" value="Genomic_DNA"/>
</dbReference>
<dbReference type="PANTHER" id="PTHR30008">
    <property type="entry name" value="EXODEOXYRIBONUCLEASE 7 LARGE SUBUNIT"/>
    <property type="match status" value="1"/>
</dbReference>
<comment type="catalytic activity">
    <reaction evidence="5 6">
        <text>Exonucleolytic cleavage in either 5'- to 3'- or 3'- to 5'-direction to yield nucleoside 5'-phosphates.</text>
        <dbReference type="EC" id="3.1.11.6"/>
    </reaction>
</comment>
<gene>
    <name evidence="5 9" type="primary">xseA</name>
    <name evidence="9" type="ORF">GCM10008905_16750</name>
</gene>
<keyword evidence="10" id="KW-1185">Reference proteome</keyword>
<dbReference type="InterPro" id="IPR025824">
    <property type="entry name" value="OB-fold_nuc-bd_dom"/>
</dbReference>
<evidence type="ECO:0000256" key="4">
    <source>
        <dbReference type="ARBA" id="ARBA00022839"/>
    </source>
</evidence>
<dbReference type="RefSeq" id="WP_343768747.1">
    <property type="nucleotide sequence ID" value="NZ_BAAACF010000001.1"/>
</dbReference>
<comment type="subunit">
    <text evidence="5">Heterooligomer composed of large and small subunits.</text>
</comment>
<evidence type="ECO:0000256" key="1">
    <source>
        <dbReference type="ARBA" id="ARBA00022490"/>
    </source>
</evidence>
<dbReference type="NCBIfam" id="TIGR00237">
    <property type="entry name" value="xseA"/>
    <property type="match status" value="1"/>
</dbReference>
<evidence type="ECO:0000313" key="9">
    <source>
        <dbReference type="EMBL" id="GAA0723747.1"/>
    </source>
</evidence>
<keyword evidence="2 5" id="KW-0540">Nuclease</keyword>
<feature type="domain" description="OB-fold nucleic acid binding" evidence="8">
    <location>
        <begin position="6"/>
        <end position="100"/>
    </location>
</feature>
<keyword evidence="3 5" id="KW-0378">Hydrolase</keyword>
<comment type="subcellular location">
    <subcellularLocation>
        <location evidence="5 6">Cytoplasm</location>
    </subcellularLocation>
</comment>
<evidence type="ECO:0000259" key="8">
    <source>
        <dbReference type="Pfam" id="PF13742"/>
    </source>
</evidence>
<dbReference type="Pfam" id="PF02601">
    <property type="entry name" value="Exonuc_VII_L"/>
    <property type="match status" value="1"/>
</dbReference>
<comment type="function">
    <text evidence="5">Bidirectionally degrades single-stranded DNA into large acid-insoluble oligonucleotides, which are then degraded further into small acid-soluble oligonucleotides.</text>
</comment>
<evidence type="ECO:0000256" key="2">
    <source>
        <dbReference type="ARBA" id="ARBA00022722"/>
    </source>
</evidence>
<proteinExistence type="inferred from homology"/>
<comment type="caution">
    <text evidence="9">The sequence shown here is derived from an EMBL/GenBank/DDBJ whole genome shotgun (WGS) entry which is preliminary data.</text>
</comment>
<accession>A0ABN1IY32</accession>
<keyword evidence="1 5" id="KW-0963">Cytoplasm</keyword>
<evidence type="ECO:0000313" key="10">
    <source>
        <dbReference type="Proteomes" id="UP001500339"/>
    </source>
</evidence>
<feature type="domain" description="Exonuclease VII large subunit C-terminal" evidence="7">
    <location>
        <begin position="124"/>
        <end position="343"/>
    </location>
</feature>
<evidence type="ECO:0000256" key="5">
    <source>
        <dbReference type="HAMAP-Rule" id="MF_00378"/>
    </source>
</evidence>
<name>A0ABN1IY32_9CLOT</name>
<protein>
    <recommendedName>
        <fullName evidence="5">Exodeoxyribonuclease 7 large subunit</fullName>
        <ecNumber evidence="5">3.1.11.6</ecNumber>
    </recommendedName>
    <alternativeName>
        <fullName evidence="5">Exodeoxyribonuclease VII large subunit</fullName>
        <shortName evidence="5">Exonuclease VII large subunit</shortName>
    </alternativeName>
</protein>
<dbReference type="InterPro" id="IPR003753">
    <property type="entry name" value="Exonuc_VII_L"/>
</dbReference>
<dbReference type="Proteomes" id="UP001500339">
    <property type="component" value="Unassembled WGS sequence"/>
</dbReference>
<dbReference type="EC" id="3.1.11.6" evidence="5"/>
<sequence length="398" mass="45272">MNIKTLSVSDVNNYIKRVIDNDFILNNILVSGEISNFKLHSSGHAYFSLKDSGSKINCVMFKSYAQNLKFMPQDGMKVVVKGKVSLYVKEGSYQLYCEEMKRDGVGELYIAFEKLKDTLEKEGLFDIKNKKSIPEYANNIGVITSPTGAAIRDIINVTRRRNNKVNLIIYPSAVQGLGASKEVIKGIEFLNRRGDIEVIILARGGGSIEELWSFNDEELARAIYKSKIPIITGIGHQTDFTIADFVSDRRAPTPSAAAEVAVFNLNEFNNILENHKKRMNLLIMNVIKEKHNKVNLLKRTIDYNSPEKIVVNEYQKIDRIKDNLNKSMDLNIEKKKEVLRRMNELLNAHNPLRVLNKGYSIIEDENNKIISDINAIDDKNNVTIIMKNGRKKFKISKI</sequence>